<dbReference type="GO" id="GO:0003677">
    <property type="term" value="F:DNA binding"/>
    <property type="evidence" value="ECO:0007669"/>
    <property type="project" value="UniProtKB-KW"/>
</dbReference>
<dbReference type="Pfam" id="PF00392">
    <property type="entry name" value="GntR"/>
    <property type="match status" value="1"/>
</dbReference>
<keyword evidence="6" id="KW-1185">Reference proteome</keyword>
<accession>A0A8H9MC86</accession>
<evidence type="ECO:0000313" key="6">
    <source>
        <dbReference type="Proteomes" id="UP000658656"/>
    </source>
</evidence>
<dbReference type="SUPFAM" id="SSF46785">
    <property type="entry name" value="Winged helix' DNA-binding domain"/>
    <property type="match status" value="1"/>
</dbReference>
<dbReference type="Gene3D" id="1.10.10.10">
    <property type="entry name" value="Winged helix-like DNA-binding domain superfamily/Winged helix DNA-binding domain"/>
    <property type="match status" value="1"/>
</dbReference>
<dbReference type="SMART" id="SM00895">
    <property type="entry name" value="FCD"/>
    <property type="match status" value="1"/>
</dbReference>
<name>A0A8H9MC86_9PSEU</name>
<keyword evidence="2" id="KW-0238">DNA-binding</keyword>
<dbReference type="Pfam" id="PF07729">
    <property type="entry name" value="FCD"/>
    <property type="match status" value="1"/>
</dbReference>
<organism evidence="5 6">
    <name type="scientific">Amycolatopsis bartoniae</name>
    <dbReference type="NCBI Taxonomy" id="941986"/>
    <lineage>
        <taxon>Bacteria</taxon>
        <taxon>Bacillati</taxon>
        <taxon>Actinomycetota</taxon>
        <taxon>Actinomycetes</taxon>
        <taxon>Pseudonocardiales</taxon>
        <taxon>Pseudonocardiaceae</taxon>
        <taxon>Amycolatopsis</taxon>
    </lineage>
</organism>
<gene>
    <name evidence="5" type="ORF">GCM10017566_13730</name>
</gene>
<dbReference type="CDD" id="cd07377">
    <property type="entry name" value="WHTH_GntR"/>
    <property type="match status" value="1"/>
</dbReference>
<sequence>MGEDVRDDSVAVAYGGGPMPDEGMSGPVFAYTSIRSWIVEGRLRPGERLIEQRIAAELNLSRTPVREAVRMLAADGLVVTARNRGAVVRTLGRQDILDTYELRARLESYACELAAGRATADDLAAVDAGIRDFAKAMRRRELGHLERTRLIGEANRRVHAAIIAASRHGRLAHLLSSTVDAPLVFEALREFTNRQLERSNLFHQLIRDMIAKGEGQRAAQLMHEHILQGRDQLLADLDR</sequence>
<dbReference type="OrthoDB" id="8664638at2"/>
<evidence type="ECO:0000313" key="5">
    <source>
        <dbReference type="EMBL" id="GHF41525.1"/>
    </source>
</evidence>
<dbReference type="InterPro" id="IPR008920">
    <property type="entry name" value="TF_FadR/GntR_C"/>
</dbReference>
<dbReference type="GO" id="GO:0003700">
    <property type="term" value="F:DNA-binding transcription factor activity"/>
    <property type="evidence" value="ECO:0007669"/>
    <property type="project" value="InterPro"/>
</dbReference>
<evidence type="ECO:0000256" key="1">
    <source>
        <dbReference type="ARBA" id="ARBA00023015"/>
    </source>
</evidence>
<keyword evidence="1" id="KW-0805">Transcription regulation</keyword>
<dbReference type="PANTHER" id="PTHR43537">
    <property type="entry name" value="TRANSCRIPTIONAL REGULATOR, GNTR FAMILY"/>
    <property type="match status" value="1"/>
</dbReference>
<dbReference type="PANTHER" id="PTHR43537:SF24">
    <property type="entry name" value="GLUCONATE OPERON TRANSCRIPTIONAL REPRESSOR"/>
    <property type="match status" value="1"/>
</dbReference>
<dbReference type="Proteomes" id="UP000658656">
    <property type="component" value="Unassembled WGS sequence"/>
</dbReference>
<dbReference type="Gene3D" id="1.20.120.530">
    <property type="entry name" value="GntR ligand-binding domain-like"/>
    <property type="match status" value="1"/>
</dbReference>
<reference evidence="5" key="2">
    <citation type="submission" date="2020-09" db="EMBL/GenBank/DDBJ databases">
        <authorList>
            <person name="Sun Q."/>
            <person name="Zhou Y."/>
        </authorList>
    </citation>
    <scope>NUCLEOTIDE SEQUENCE</scope>
    <source>
        <strain evidence="5">CGMCC 4.7679</strain>
    </source>
</reference>
<dbReference type="InterPro" id="IPR011711">
    <property type="entry name" value="GntR_C"/>
</dbReference>
<reference evidence="5" key="1">
    <citation type="journal article" date="2014" name="Int. J. Syst. Evol. Microbiol.">
        <title>Complete genome sequence of Corynebacterium casei LMG S-19264T (=DSM 44701T), isolated from a smear-ripened cheese.</title>
        <authorList>
            <consortium name="US DOE Joint Genome Institute (JGI-PGF)"/>
            <person name="Walter F."/>
            <person name="Albersmeier A."/>
            <person name="Kalinowski J."/>
            <person name="Ruckert C."/>
        </authorList>
    </citation>
    <scope>NUCLEOTIDE SEQUENCE</scope>
    <source>
        <strain evidence="5">CGMCC 4.7679</strain>
    </source>
</reference>
<comment type="caution">
    <text evidence="5">The sequence shown here is derived from an EMBL/GenBank/DDBJ whole genome shotgun (WGS) entry which is preliminary data.</text>
</comment>
<dbReference type="SMART" id="SM00345">
    <property type="entry name" value="HTH_GNTR"/>
    <property type="match status" value="1"/>
</dbReference>
<feature type="domain" description="HTH gntR-type" evidence="4">
    <location>
        <begin position="24"/>
        <end position="91"/>
    </location>
</feature>
<evidence type="ECO:0000256" key="2">
    <source>
        <dbReference type="ARBA" id="ARBA00023125"/>
    </source>
</evidence>
<dbReference type="InterPro" id="IPR036390">
    <property type="entry name" value="WH_DNA-bd_sf"/>
</dbReference>
<dbReference type="PROSITE" id="PS50949">
    <property type="entry name" value="HTH_GNTR"/>
    <property type="match status" value="1"/>
</dbReference>
<evidence type="ECO:0000259" key="4">
    <source>
        <dbReference type="PROSITE" id="PS50949"/>
    </source>
</evidence>
<evidence type="ECO:0000256" key="3">
    <source>
        <dbReference type="ARBA" id="ARBA00023163"/>
    </source>
</evidence>
<dbReference type="InterPro" id="IPR036388">
    <property type="entry name" value="WH-like_DNA-bd_sf"/>
</dbReference>
<dbReference type="RefSeq" id="WP_145934654.1">
    <property type="nucleotide sequence ID" value="NZ_BNAV01000001.1"/>
</dbReference>
<protein>
    <submittedName>
        <fullName evidence="5">GntR family transcriptional regulator</fullName>
    </submittedName>
</protein>
<dbReference type="AlphaFoldDB" id="A0A8H9MC86"/>
<keyword evidence="3" id="KW-0804">Transcription</keyword>
<dbReference type="InterPro" id="IPR000524">
    <property type="entry name" value="Tscrpt_reg_HTH_GntR"/>
</dbReference>
<dbReference type="SUPFAM" id="SSF48008">
    <property type="entry name" value="GntR ligand-binding domain-like"/>
    <property type="match status" value="1"/>
</dbReference>
<proteinExistence type="predicted"/>
<dbReference type="EMBL" id="BNAV01000001">
    <property type="protein sequence ID" value="GHF41525.1"/>
    <property type="molecule type" value="Genomic_DNA"/>
</dbReference>